<organism evidence="7 8">
    <name type="scientific">Cadophora malorum</name>
    <dbReference type="NCBI Taxonomy" id="108018"/>
    <lineage>
        <taxon>Eukaryota</taxon>
        <taxon>Fungi</taxon>
        <taxon>Dikarya</taxon>
        <taxon>Ascomycota</taxon>
        <taxon>Pezizomycotina</taxon>
        <taxon>Leotiomycetes</taxon>
        <taxon>Helotiales</taxon>
        <taxon>Ploettnerulaceae</taxon>
        <taxon>Cadophora</taxon>
    </lineage>
</organism>
<keyword evidence="2 5" id="KW-0479">Metal-binding</keyword>
<dbReference type="AlphaFoldDB" id="A0A8H7VZE8"/>
<keyword evidence="4 5" id="KW-0408">Iron</keyword>
<dbReference type="Gene3D" id="1.10.630.10">
    <property type="entry name" value="Cytochrome P450"/>
    <property type="match status" value="1"/>
</dbReference>
<reference evidence="7" key="1">
    <citation type="submission" date="2021-02" db="EMBL/GenBank/DDBJ databases">
        <title>Genome sequence Cadophora malorum strain M34.</title>
        <authorList>
            <person name="Stefanovic E."/>
            <person name="Vu D."/>
            <person name="Scully C."/>
            <person name="Dijksterhuis J."/>
            <person name="Roader J."/>
            <person name="Houbraken J."/>
        </authorList>
    </citation>
    <scope>NUCLEOTIDE SEQUENCE</scope>
    <source>
        <strain evidence="7">M34</strain>
    </source>
</reference>
<keyword evidence="6" id="KW-1133">Transmembrane helix</keyword>
<dbReference type="InterPro" id="IPR036396">
    <property type="entry name" value="Cyt_P450_sf"/>
</dbReference>
<evidence type="ECO:0000256" key="4">
    <source>
        <dbReference type="ARBA" id="ARBA00023004"/>
    </source>
</evidence>
<evidence type="ECO:0000256" key="5">
    <source>
        <dbReference type="PIRSR" id="PIRSR602401-1"/>
    </source>
</evidence>
<dbReference type="GO" id="GO:0016705">
    <property type="term" value="F:oxidoreductase activity, acting on paired donors, with incorporation or reduction of molecular oxygen"/>
    <property type="evidence" value="ECO:0007669"/>
    <property type="project" value="InterPro"/>
</dbReference>
<dbReference type="InterPro" id="IPR001128">
    <property type="entry name" value="Cyt_P450"/>
</dbReference>
<keyword evidence="8" id="KW-1185">Reference proteome</keyword>
<keyword evidence="5" id="KW-0349">Heme</keyword>
<dbReference type="InterPro" id="IPR002401">
    <property type="entry name" value="Cyt_P450_E_grp-I"/>
</dbReference>
<dbReference type="Pfam" id="PF00067">
    <property type="entry name" value="p450"/>
    <property type="match status" value="1"/>
</dbReference>
<feature type="transmembrane region" description="Helical" evidence="6">
    <location>
        <begin position="13"/>
        <end position="33"/>
    </location>
</feature>
<dbReference type="Proteomes" id="UP000664132">
    <property type="component" value="Unassembled WGS sequence"/>
</dbReference>
<keyword evidence="6" id="KW-0472">Membrane</keyword>
<sequence>MASIMSVVLTTKAISLLKLFPLLLILVTLLDYIRMLLIRRHLPPGPFPLPLIGNHFQTPSVRPWITWQKWSHYYNNPLTTLWIGRHPRIIVQDAWTASELMEKKSELLSSRPRLVVMGDLIGATETNQTTMVYGDRWRMHRKLMHTVVGTQAVRNYRDFQAAESKLLTRDLLLDPSDYVMSIERYSISTTSIIGWGRRIAEKNDYVAQQALALMDGVNFVIPGLYILEALPWLAHLPSWIYALPSQLRSTSKLLFRYFYLLSLESANAEDEKSSLASASASASTSASRPSFAKTLVKSQREQGLSDVEVAGLTANLIGGGVDTTSSTMISCILALCAFPSVQAKAHAELDAVIGHSRSPTWEDIETTLSSPTGANSTMKTKLPYLTALVKETLRWRTVTVLAGIPHANTKAFEYRGYKFPAGTNFTGNMWAIHRHEREFPCPDEFRPERFLSDDEGEENEWKRPYPNKSGINAFGWGRRVCSGQPLAEQGLLYSLTRLIWAFEVRPGLDELGNETPLDIFAYTESENTRPIPFKARFIPRSESIRKIILEEAEGAREELRGYDGETKLTMADAVA</sequence>
<accession>A0A8H7VZE8</accession>
<evidence type="ECO:0000256" key="3">
    <source>
        <dbReference type="ARBA" id="ARBA00023002"/>
    </source>
</evidence>
<comment type="cofactor">
    <cofactor evidence="5">
        <name>heme</name>
        <dbReference type="ChEBI" id="CHEBI:30413"/>
    </cofactor>
</comment>
<dbReference type="CDD" id="cd11065">
    <property type="entry name" value="CYP64-like"/>
    <property type="match status" value="1"/>
</dbReference>
<name>A0A8H7VZE8_9HELO</name>
<dbReference type="InterPro" id="IPR050364">
    <property type="entry name" value="Cytochrome_P450_fung"/>
</dbReference>
<evidence type="ECO:0000256" key="1">
    <source>
        <dbReference type="ARBA" id="ARBA00010617"/>
    </source>
</evidence>
<protein>
    <recommendedName>
        <fullName evidence="9">Cytochrome P450</fullName>
    </recommendedName>
</protein>
<dbReference type="SUPFAM" id="SSF48264">
    <property type="entry name" value="Cytochrome P450"/>
    <property type="match status" value="1"/>
</dbReference>
<dbReference type="EMBL" id="JAFJYH010000485">
    <property type="protein sequence ID" value="KAG4411370.1"/>
    <property type="molecule type" value="Genomic_DNA"/>
</dbReference>
<keyword evidence="6" id="KW-0812">Transmembrane</keyword>
<feature type="binding site" description="axial binding residue" evidence="5">
    <location>
        <position position="481"/>
    </location>
    <ligand>
        <name>heme</name>
        <dbReference type="ChEBI" id="CHEBI:30413"/>
    </ligand>
    <ligandPart>
        <name>Fe</name>
        <dbReference type="ChEBI" id="CHEBI:18248"/>
    </ligandPart>
</feature>
<evidence type="ECO:0000313" key="7">
    <source>
        <dbReference type="EMBL" id="KAG4411370.1"/>
    </source>
</evidence>
<comment type="similarity">
    <text evidence="1">Belongs to the cytochrome P450 family.</text>
</comment>
<dbReference type="PRINTS" id="PR00385">
    <property type="entry name" value="P450"/>
</dbReference>
<keyword evidence="3" id="KW-0560">Oxidoreductase</keyword>
<evidence type="ECO:0008006" key="9">
    <source>
        <dbReference type="Google" id="ProtNLM"/>
    </source>
</evidence>
<evidence type="ECO:0000313" key="8">
    <source>
        <dbReference type="Proteomes" id="UP000664132"/>
    </source>
</evidence>
<dbReference type="PANTHER" id="PTHR46300">
    <property type="entry name" value="P450, PUTATIVE (EUROFUNG)-RELATED-RELATED"/>
    <property type="match status" value="1"/>
</dbReference>
<dbReference type="PRINTS" id="PR00463">
    <property type="entry name" value="EP450I"/>
</dbReference>
<dbReference type="PANTHER" id="PTHR46300:SF4">
    <property type="entry name" value="CYTOCHROME P450 98A3"/>
    <property type="match status" value="1"/>
</dbReference>
<comment type="caution">
    <text evidence="7">The sequence shown here is derived from an EMBL/GenBank/DDBJ whole genome shotgun (WGS) entry which is preliminary data.</text>
</comment>
<dbReference type="GO" id="GO:0004497">
    <property type="term" value="F:monooxygenase activity"/>
    <property type="evidence" value="ECO:0007669"/>
    <property type="project" value="InterPro"/>
</dbReference>
<evidence type="ECO:0000256" key="2">
    <source>
        <dbReference type="ARBA" id="ARBA00022723"/>
    </source>
</evidence>
<dbReference type="GO" id="GO:0005506">
    <property type="term" value="F:iron ion binding"/>
    <property type="evidence" value="ECO:0007669"/>
    <property type="project" value="InterPro"/>
</dbReference>
<dbReference type="OrthoDB" id="1103324at2759"/>
<proteinExistence type="inferred from homology"/>
<gene>
    <name evidence="7" type="ORF">IFR04_015493</name>
</gene>
<dbReference type="GO" id="GO:0020037">
    <property type="term" value="F:heme binding"/>
    <property type="evidence" value="ECO:0007669"/>
    <property type="project" value="InterPro"/>
</dbReference>
<evidence type="ECO:0000256" key="6">
    <source>
        <dbReference type="SAM" id="Phobius"/>
    </source>
</evidence>